<dbReference type="EMBL" id="JACHMG010000001">
    <property type="protein sequence ID" value="MBB4687269.1"/>
    <property type="molecule type" value="Genomic_DNA"/>
</dbReference>
<feature type="region of interest" description="Disordered" evidence="1">
    <location>
        <begin position="77"/>
        <end position="123"/>
    </location>
</feature>
<protein>
    <recommendedName>
        <fullName evidence="4">YbaB/EbfC DNA-binding family protein</fullName>
    </recommendedName>
</protein>
<evidence type="ECO:0000313" key="3">
    <source>
        <dbReference type="Proteomes" id="UP000581769"/>
    </source>
</evidence>
<dbReference type="AlphaFoldDB" id="A0A840J0K8"/>
<keyword evidence="3" id="KW-1185">Reference proteome</keyword>
<name>A0A840J0K8_9PSEU</name>
<evidence type="ECO:0008006" key="4">
    <source>
        <dbReference type="Google" id="ProtNLM"/>
    </source>
</evidence>
<comment type="caution">
    <text evidence="2">The sequence shown here is derived from an EMBL/GenBank/DDBJ whole genome shotgun (WGS) entry which is preliminary data.</text>
</comment>
<sequence length="123" mass="13155">MSELSEPTPGVIVTTAGDDRGRFDVAPAVLTSPDGLVRATSGGTGALGRLEFAPDTFERTTPAQLAFTVQALVQQLAEVPERSESPERPEALTHPAHPMPAPRPTPRRVRPRGALPQNRRRGS</sequence>
<reference evidence="2 3" key="1">
    <citation type="submission" date="2020-08" db="EMBL/GenBank/DDBJ databases">
        <title>Sequencing the genomes of 1000 actinobacteria strains.</title>
        <authorList>
            <person name="Klenk H.-P."/>
        </authorList>
    </citation>
    <scope>NUCLEOTIDE SEQUENCE [LARGE SCALE GENOMIC DNA]</scope>
    <source>
        <strain evidence="2 3">DSM 45859</strain>
    </source>
</reference>
<feature type="region of interest" description="Disordered" evidence="1">
    <location>
        <begin position="1"/>
        <end position="20"/>
    </location>
</feature>
<feature type="compositionally biased region" description="Basic and acidic residues" evidence="1">
    <location>
        <begin position="79"/>
        <end position="91"/>
    </location>
</feature>
<accession>A0A840J0K8</accession>
<organism evidence="2 3">
    <name type="scientific">Amycolatopsis jiangsuensis</name>
    <dbReference type="NCBI Taxonomy" id="1181879"/>
    <lineage>
        <taxon>Bacteria</taxon>
        <taxon>Bacillati</taxon>
        <taxon>Actinomycetota</taxon>
        <taxon>Actinomycetes</taxon>
        <taxon>Pseudonocardiales</taxon>
        <taxon>Pseudonocardiaceae</taxon>
        <taxon>Amycolatopsis</taxon>
    </lineage>
</organism>
<gene>
    <name evidence="2" type="ORF">BJY18_004754</name>
</gene>
<dbReference type="Proteomes" id="UP000581769">
    <property type="component" value="Unassembled WGS sequence"/>
</dbReference>
<dbReference type="RefSeq" id="WP_312873935.1">
    <property type="nucleotide sequence ID" value="NZ_JACHMG010000001.1"/>
</dbReference>
<proteinExistence type="predicted"/>
<evidence type="ECO:0000256" key="1">
    <source>
        <dbReference type="SAM" id="MobiDB-lite"/>
    </source>
</evidence>
<evidence type="ECO:0000313" key="2">
    <source>
        <dbReference type="EMBL" id="MBB4687269.1"/>
    </source>
</evidence>